<comment type="caution">
    <text evidence="3">The sequence shown here is derived from an EMBL/GenBank/DDBJ whole genome shotgun (WGS) entry which is preliminary data.</text>
</comment>
<sequence>MASRLPPDPEIAPEAGLAGYHRDQTILRQAVDPGKRRLQRMGEPGSRDLPELEMMAAEASAAAAPMKSATRCIEDLERLRKELHQHIETVEKMHDENEERVKDSIEAYRIGYHNQCEQRIKEFLDHCAERAEHTIALTIEKEKTRLEKEVEDKCAKYRDEHETGEELALLRARNAKLERINDDRAKMHADNITQRFKEMLIKEKEERKAQQATVPQVSPGPQDESDTTDWRAEAEQLKKKLEAAELEISRRSTLEKIATQKLLEIDAKTCINKIPSAMFESLESDYRDLEGLCQELEDEIRTLRKENTQLKEPGSG</sequence>
<feature type="coiled-coil region" evidence="1">
    <location>
        <begin position="279"/>
        <end position="313"/>
    </location>
</feature>
<gene>
    <name evidence="3" type="ORF">J3D65DRAFT_636919</name>
</gene>
<evidence type="ECO:0000313" key="3">
    <source>
        <dbReference type="EMBL" id="KAK7532462.1"/>
    </source>
</evidence>
<feature type="compositionally biased region" description="Pro residues" evidence="2">
    <location>
        <begin position="1"/>
        <end position="10"/>
    </location>
</feature>
<organism evidence="3 4">
    <name type="scientific">Phyllosticta citribraziliensis</name>
    <dbReference type="NCBI Taxonomy" id="989973"/>
    <lineage>
        <taxon>Eukaryota</taxon>
        <taxon>Fungi</taxon>
        <taxon>Dikarya</taxon>
        <taxon>Ascomycota</taxon>
        <taxon>Pezizomycotina</taxon>
        <taxon>Dothideomycetes</taxon>
        <taxon>Dothideomycetes incertae sedis</taxon>
        <taxon>Botryosphaeriales</taxon>
        <taxon>Phyllostictaceae</taxon>
        <taxon>Phyllosticta</taxon>
    </lineage>
</organism>
<keyword evidence="4" id="KW-1185">Reference proteome</keyword>
<feature type="region of interest" description="Disordered" evidence="2">
    <location>
        <begin position="205"/>
        <end position="230"/>
    </location>
</feature>
<proteinExistence type="predicted"/>
<evidence type="ECO:0000313" key="4">
    <source>
        <dbReference type="Proteomes" id="UP001360953"/>
    </source>
</evidence>
<accession>A0ABR1LB45</accession>
<dbReference type="GeneID" id="92034352"/>
<evidence type="ECO:0000256" key="1">
    <source>
        <dbReference type="SAM" id="Coils"/>
    </source>
</evidence>
<dbReference type="EMBL" id="JBBPEH010000011">
    <property type="protein sequence ID" value="KAK7532462.1"/>
    <property type="molecule type" value="Genomic_DNA"/>
</dbReference>
<feature type="region of interest" description="Disordered" evidence="2">
    <location>
        <begin position="1"/>
        <end position="50"/>
    </location>
</feature>
<evidence type="ECO:0000256" key="2">
    <source>
        <dbReference type="SAM" id="MobiDB-lite"/>
    </source>
</evidence>
<keyword evidence="1" id="KW-0175">Coiled coil</keyword>
<name>A0ABR1LB45_9PEZI</name>
<dbReference type="Proteomes" id="UP001360953">
    <property type="component" value="Unassembled WGS sequence"/>
</dbReference>
<protein>
    <submittedName>
        <fullName evidence="3">Uncharacterized protein</fullName>
    </submittedName>
</protein>
<dbReference type="RefSeq" id="XP_066652130.1">
    <property type="nucleotide sequence ID" value="XM_066801446.1"/>
</dbReference>
<reference evidence="3 4" key="1">
    <citation type="submission" date="2024-04" db="EMBL/GenBank/DDBJ databases">
        <title>Phyllosticta paracitricarpa is synonymous to the EU quarantine fungus P. citricarpa based on phylogenomic analyses.</title>
        <authorList>
            <consortium name="Lawrence Berkeley National Laboratory"/>
            <person name="Van ingen-buijs V.A."/>
            <person name="Van westerhoven A.C."/>
            <person name="Haridas S."/>
            <person name="Skiadas P."/>
            <person name="Martin F."/>
            <person name="Groenewald J.Z."/>
            <person name="Crous P.W."/>
            <person name="Seidl M.F."/>
        </authorList>
    </citation>
    <scope>NUCLEOTIDE SEQUENCE [LARGE SCALE GENOMIC DNA]</scope>
    <source>
        <strain evidence="3 4">CPC 17464</strain>
    </source>
</reference>